<feature type="signal peptide" evidence="2">
    <location>
        <begin position="1"/>
        <end position="28"/>
    </location>
</feature>
<organism evidence="3 4">
    <name type="scientific">Paracidobacterium acidisoli</name>
    <dbReference type="NCBI Taxonomy" id="2303751"/>
    <lineage>
        <taxon>Bacteria</taxon>
        <taxon>Pseudomonadati</taxon>
        <taxon>Acidobacteriota</taxon>
        <taxon>Terriglobia</taxon>
        <taxon>Terriglobales</taxon>
        <taxon>Acidobacteriaceae</taxon>
        <taxon>Paracidobacterium</taxon>
    </lineage>
</organism>
<keyword evidence="4" id="KW-1185">Reference proteome</keyword>
<dbReference type="Proteomes" id="UP000264702">
    <property type="component" value="Unassembled WGS sequence"/>
</dbReference>
<evidence type="ECO:0000313" key="4">
    <source>
        <dbReference type="Proteomes" id="UP000264702"/>
    </source>
</evidence>
<dbReference type="OrthoDB" id="115473at2"/>
<proteinExistence type="predicted"/>
<evidence type="ECO:0000256" key="1">
    <source>
        <dbReference type="SAM" id="MobiDB-lite"/>
    </source>
</evidence>
<feature type="chain" id="PRO_5016622183" evidence="2">
    <location>
        <begin position="29"/>
        <end position="263"/>
    </location>
</feature>
<protein>
    <submittedName>
        <fullName evidence="3">Uncharacterized protein</fullName>
    </submittedName>
</protein>
<reference evidence="3 4" key="1">
    <citation type="submission" date="2018-08" db="EMBL/GenBank/DDBJ databases">
        <title>Acidipila sp. 4G-K13, an acidobacterium isolated from forest soil.</title>
        <authorList>
            <person name="Gao Z.-H."/>
            <person name="Qiu L.-H."/>
        </authorList>
    </citation>
    <scope>NUCLEOTIDE SEQUENCE [LARGE SCALE GENOMIC DNA]</scope>
    <source>
        <strain evidence="3 4">4G-K13</strain>
    </source>
</reference>
<feature type="compositionally biased region" description="Polar residues" evidence="1">
    <location>
        <begin position="48"/>
        <end position="65"/>
    </location>
</feature>
<dbReference type="AlphaFoldDB" id="A0A372IPS1"/>
<sequence length="263" mass="29140">MSLSRRFLFRTPVIAAFIFLLATAQVWAQDVAKVDSAGLPDAPDAVLAQQQNQHQNSTNASATSDTDGKQTKRILGIVPNFRSVSANVKLPPQTVKEKFIGATEDSFDYSSFIFAGLLAGVAQAEGSYPEFHQGAAGYARYYWHTFADQADENYQVEFFWPVATHEDPRYYTLGHGGFFKRTAYSFSRILITRTDSGRETVNISEIAGAGSAAGISDLYYPSGERSWTKTGQRWVTSVSLDGATFIFKEFWPDINGAIFHQKN</sequence>
<name>A0A372IPS1_9BACT</name>
<evidence type="ECO:0000256" key="2">
    <source>
        <dbReference type="SAM" id="SignalP"/>
    </source>
</evidence>
<comment type="caution">
    <text evidence="3">The sequence shown here is derived from an EMBL/GenBank/DDBJ whole genome shotgun (WGS) entry which is preliminary data.</text>
</comment>
<keyword evidence="2" id="KW-0732">Signal</keyword>
<feature type="region of interest" description="Disordered" evidence="1">
    <location>
        <begin position="48"/>
        <end position="69"/>
    </location>
</feature>
<dbReference type="EMBL" id="QVQT01000004">
    <property type="protein sequence ID" value="RFU16553.1"/>
    <property type="molecule type" value="Genomic_DNA"/>
</dbReference>
<gene>
    <name evidence="3" type="ORF">D0Y96_12855</name>
</gene>
<evidence type="ECO:0000313" key="3">
    <source>
        <dbReference type="EMBL" id="RFU16553.1"/>
    </source>
</evidence>
<accession>A0A372IPS1</accession>